<protein>
    <submittedName>
        <fullName evidence="1">YheC/YheD family protein</fullName>
    </submittedName>
</protein>
<dbReference type="Pfam" id="PF14398">
    <property type="entry name" value="ATPgrasp_YheCD"/>
    <property type="match status" value="1"/>
</dbReference>
<sequence length="259" mass="30148">MRQRITAVSIKTKKPAKGIKWDHYCELMKNSQINRNLPITMKLTKKSFLAMLTRFRTVYVKPNQGAFGVGVMQVQRIEHGKSRIYRVHLGSQQKRFQSIENAYDYVLANRVNTDYLVQQGIDLLQWNKRPFDLRLMITKQKDTTWRNEGFVGRAAHPKKIVTNIRSGGTAVSIEHLLAPYTNRATQQKIIRKLNILGARICKQLEKNYPGIQLFGIDMGMDKNLKPWVIEVNTRPEKICWKCMRKLYKKTAQSNLKKAK</sequence>
<reference evidence="2" key="1">
    <citation type="journal article" date="2019" name="Int. J. Syst. Evol. Microbiol.">
        <title>The Global Catalogue of Microorganisms (GCM) 10K type strain sequencing project: providing services to taxonomists for standard genome sequencing and annotation.</title>
        <authorList>
            <consortium name="The Broad Institute Genomics Platform"/>
            <consortium name="The Broad Institute Genome Sequencing Center for Infectious Disease"/>
            <person name="Wu L."/>
            <person name="Ma J."/>
        </authorList>
    </citation>
    <scope>NUCLEOTIDE SEQUENCE [LARGE SCALE GENOMIC DNA]</scope>
    <source>
        <strain evidence="2">KACC 11904</strain>
    </source>
</reference>
<comment type="caution">
    <text evidence="1">The sequence shown here is derived from an EMBL/GenBank/DDBJ whole genome shotgun (WGS) entry which is preliminary data.</text>
</comment>
<keyword evidence="2" id="KW-1185">Reference proteome</keyword>
<dbReference type="Proteomes" id="UP001596044">
    <property type="component" value="Unassembled WGS sequence"/>
</dbReference>
<evidence type="ECO:0000313" key="1">
    <source>
        <dbReference type="EMBL" id="MFC5447490.1"/>
    </source>
</evidence>
<dbReference type="EMBL" id="JBHSMJ010000007">
    <property type="protein sequence ID" value="MFC5447490.1"/>
    <property type="molecule type" value="Genomic_DNA"/>
</dbReference>
<dbReference type="RefSeq" id="WP_270884275.1">
    <property type="nucleotide sequence ID" value="NZ_JAQFVF010000065.1"/>
</dbReference>
<gene>
    <name evidence="1" type="ORF">ACFPOG_04425</name>
</gene>
<evidence type="ECO:0000313" key="2">
    <source>
        <dbReference type="Proteomes" id="UP001596044"/>
    </source>
</evidence>
<name>A0ABW0K265_9BACL</name>
<dbReference type="Gene3D" id="3.30.470.20">
    <property type="entry name" value="ATP-grasp fold, B domain"/>
    <property type="match status" value="1"/>
</dbReference>
<accession>A0ABW0K265</accession>
<dbReference type="SUPFAM" id="SSF56059">
    <property type="entry name" value="Glutathione synthetase ATP-binding domain-like"/>
    <property type="match status" value="1"/>
</dbReference>
<dbReference type="InterPro" id="IPR026838">
    <property type="entry name" value="YheC/D"/>
</dbReference>
<organism evidence="1 2">
    <name type="scientific">Paenibacillus aestuarii</name>
    <dbReference type="NCBI Taxonomy" id="516965"/>
    <lineage>
        <taxon>Bacteria</taxon>
        <taxon>Bacillati</taxon>
        <taxon>Bacillota</taxon>
        <taxon>Bacilli</taxon>
        <taxon>Bacillales</taxon>
        <taxon>Paenibacillaceae</taxon>
        <taxon>Paenibacillus</taxon>
    </lineage>
</organism>
<proteinExistence type="predicted"/>